<dbReference type="InterPro" id="IPR036942">
    <property type="entry name" value="Beta-barrel_TonB_sf"/>
</dbReference>
<dbReference type="PANTHER" id="PTHR30069:SF29">
    <property type="entry name" value="HEMOGLOBIN AND HEMOGLOBIN-HAPTOGLOBIN-BINDING PROTEIN 1-RELATED"/>
    <property type="match status" value="1"/>
</dbReference>
<keyword evidence="2 10" id="KW-0813">Transport</keyword>
<evidence type="ECO:0000256" key="8">
    <source>
        <dbReference type="ARBA" id="ARBA00023170"/>
    </source>
</evidence>
<evidence type="ECO:0000313" key="16">
    <source>
        <dbReference type="Proteomes" id="UP000237662"/>
    </source>
</evidence>
<dbReference type="GO" id="GO:0044718">
    <property type="term" value="P:siderophore transmembrane transport"/>
    <property type="evidence" value="ECO:0007669"/>
    <property type="project" value="TreeGrafter"/>
</dbReference>
<dbReference type="SUPFAM" id="SSF56935">
    <property type="entry name" value="Porins"/>
    <property type="match status" value="1"/>
</dbReference>
<evidence type="ECO:0000256" key="12">
    <source>
        <dbReference type="SAM" id="SignalP"/>
    </source>
</evidence>
<dbReference type="Pfam" id="PF07715">
    <property type="entry name" value="Plug"/>
    <property type="match status" value="1"/>
</dbReference>
<keyword evidence="7 10" id="KW-0472">Membrane</keyword>
<dbReference type="Proteomes" id="UP000237662">
    <property type="component" value="Unassembled WGS sequence"/>
</dbReference>
<keyword evidence="8" id="KW-0675">Receptor</keyword>
<name>A0A2S6IB46_9BACT</name>
<comment type="similarity">
    <text evidence="10 11">Belongs to the TonB-dependent receptor family.</text>
</comment>
<comment type="subcellular location">
    <subcellularLocation>
        <location evidence="1 10">Cell outer membrane</location>
        <topology evidence="1 10">Multi-pass membrane protein</topology>
    </subcellularLocation>
</comment>
<evidence type="ECO:0000259" key="14">
    <source>
        <dbReference type="Pfam" id="PF07715"/>
    </source>
</evidence>
<proteinExistence type="inferred from homology"/>
<dbReference type="AlphaFoldDB" id="A0A2S6IB46"/>
<dbReference type="RefSeq" id="WP_245911414.1">
    <property type="nucleotide sequence ID" value="NZ_PTJC01000005.1"/>
</dbReference>
<evidence type="ECO:0000256" key="10">
    <source>
        <dbReference type="PROSITE-ProRule" id="PRU01360"/>
    </source>
</evidence>
<feature type="domain" description="TonB-dependent receptor plug" evidence="14">
    <location>
        <begin position="141"/>
        <end position="219"/>
    </location>
</feature>
<evidence type="ECO:0000256" key="6">
    <source>
        <dbReference type="ARBA" id="ARBA00023077"/>
    </source>
</evidence>
<keyword evidence="15" id="KW-0121">Carboxypeptidase</keyword>
<evidence type="ECO:0000256" key="9">
    <source>
        <dbReference type="ARBA" id="ARBA00023237"/>
    </source>
</evidence>
<dbReference type="EMBL" id="PTJC01000005">
    <property type="protein sequence ID" value="PPK88705.1"/>
    <property type="molecule type" value="Genomic_DNA"/>
</dbReference>
<dbReference type="InterPro" id="IPR037066">
    <property type="entry name" value="Plug_dom_sf"/>
</dbReference>
<evidence type="ECO:0000256" key="3">
    <source>
        <dbReference type="ARBA" id="ARBA00022452"/>
    </source>
</evidence>
<dbReference type="Gene3D" id="2.40.170.20">
    <property type="entry name" value="TonB-dependent receptor, beta-barrel domain"/>
    <property type="match status" value="1"/>
</dbReference>
<dbReference type="PROSITE" id="PS52016">
    <property type="entry name" value="TONB_DEPENDENT_REC_3"/>
    <property type="match status" value="1"/>
</dbReference>
<keyword evidence="3 10" id="KW-1134">Transmembrane beta strand</keyword>
<evidence type="ECO:0000256" key="7">
    <source>
        <dbReference type="ARBA" id="ARBA00023136"/>
    </source>
</evidence>
<keyword evidence="15" id="KW-0378">Hydrolase</keyword>
<evidence type="ECO:0000256" key="4">
    <source>
        <dbReference type="ARBA" id="ARBA00022692"/>
    </source>
</evidence>
<evidence type="ECO:0000256" key="2">
    <source>
        <dbReference type="ARBA" id="ARBA00022448"/>
    </source>
</evidence>
<dbReference type="PANTHER" id="PTHR30069">
    <property type="entry name" value="TONB-DEPENDENT OUTER MEMBRANE RECEPTOR"/>
    <property type="match status" value="1"/>
</dbReference>
<evidence type="ECO:0000313" key="15">
    <source>
        <dbReference type="EMBL" id="PPK88705.1"/>
    </source>
</evidence>
<sequence length="792" mass="87755">MFLRSLLFLPVYLLALSLTAQTTVSGYLTDGANGEALLAANVIELGTGQGAVANEYGFYSLTLGRRDTLRLRFSYIGYGSRDTTILNPPPTLAINQKLQTGSELETVVITSDHGERIEQRTQMSTVEIPVAEIKRVPALLGEVDVLKTLQLLPGVQSGGEGASGLYVRGGSPDQNLVLLDGVPIYNVSHLLGVFSIFNADALRNVTLTKGGFPARYGGRLSSVLSINMKEGNLNEWEGEGSVGLISSKLTLNGPIKKGRTSLLVSGRRTYADLIAGPLLKRTAGPGTETDLGLYFYDLNAKLQHKISDRHRVFLSFYNGSDVFRTEISEGPETYGGGTDWGNLISAARWNWQVGPRLFVNTTATFSRYRITVNSLSIEEEGEFRARYLSGITDLGGKVDIDYIPNPDHYLRFGGGYTNHAYRPGAVSLLSRSEDAVNLDTLIGSTATHANELYAYAEDDITLGALKVNAGLHLSGFAVRGKFYSSLQPRLGVRYLLRNDLSLKASYSRMQQYINLLASESLSLPTDLWVPSTEQVRPQQSWQVAVGAAKTYRSAYEVSVEAFYKNMDNVLSFREGASFLLGLESDWQTKVTQGQGEAYGAEFFIQKKEGRFTGWVGYTLSWNTRQFDEINGGRAFPFRYDRRHDLSLVGNYDLSERVGLSGAFVYGTGNAVTLPVYTYAVVNPQAGSHWNDNLFLDRIETSTEKNSFRMSNYHRLDLSISFRKQKKWGERSWVISLYNAYWHRNPYFMEVGPEWVCTDHGNGSTSCGYGDRLVVSEVSILPLIPSVAYNFKF</sequence>
<feature type="domain" description="TonB-dependent receptor-like beta-barrel" evidence="13">
    <location>
        <begin position="334"/>
        <end position="738"/>
    </location>
</feature>
<dbReference type="Pfam" id="PF13715">
    <property type="entry name" value="CarbopepD_reg_2"/>
    <property type="match status" value="1"/>
</dbReference>
<gene>
    <name evidence="15" type="ORF">CLV84_1675</name>
</gene>
<keyword evidence="9 10" id="KW-0998">Cell outer membrane</keyword>
<dbReference type="InterPro" id="IPR000531">
    <property type="entry name" value="Beta-barrel_TonB"/>
</dbReference>
<protein>
    <submittedName>
        <fullName evidence="15">Carboxypeptidase-like protein</fullName>
    </submittedName>
</protein>
<keyword evidence="15" id="KW-0645">Protease</keyword>
<dbReference type="GO" id="GO:0009279">
    <property type="term" value="C:cell outer membrane"/>
    <property type="evidence" value="ECO:0007669"/>
    <property type="project" value="UniProtKB-SubCell"/>
</dbReference>
<reference evidence="15 16" key="1">
    <citation type="submission" date="2018-02" db="EMBL/GenBank/DDBJ databases">
        <title>Genomic Encyclopedia of Archaeal and Bacterial Type Strains, Phase II (KMG-II): from individual species to whole genera.</title>
        <authorList>
            <person name="Goeker M."/>
        </authorList>
    </citation>
    <scope>NUCLEOTIDE SEQUENCE [LARGE SCALE GENOMIC DNA]</scope>
    <source>
        <strain evidence="15 16">DSM 29526</strain>
    </source>
</reference>
<feature type="signal peptide" evidence="12">
    <location>
        <begin position="1"/>
        <end position="20"/>
    </location>
</feature>
<dbReference type="Pfam" id="PF00593">
    <property type="entry name" value="TonB_dep_Rec_b-barrel"/>
    <property type="match status" value="1"/>
</dbReference>
<evidence type="ECO:0000259" key="13">
    <source>
        <dbReference type="Pfam" id="PF00593"/>
    </source>
</evidence>
<dbReference type="SUPFAM" id="SSF49464">
    <property type="entry name" value="Carboxypeptidase regulatory domain-like"/>
    <property type="match status" value="1"/>
</dbReference>
<dbReference type="GO" id="GO:0015344">
    <property type="term" value="F:siderophore uptake transmembrane transporter activity"/>
    <property type="evidence" value="ECO:0007669"/>
    <property type="project" value="TreeGrafter"/>
</dbReference>
<keyword evidence="16" id="KW-1185">Reference proteome</keyword>
<dbReference type="GO" id="GO:0004180">
    <property type="term" value="F:carboxypeptidase activity"/>
    <property type="evidence" value="ECO:0007669"/>
    <property type="project" value="UniProtKB-KW"/>
</dbReference>
<evidence type="ECO:0000256" key="1">
    <source>
        <dbReference type="ARBA" id="ARBA00004571"/>
    </source>
</evidence>
<evidence type="ECO:0000256" key="11">
    <source>
        <dbReference type="RuleBase" id="RU003357"/>
    </source>
</evidence>
<feature type="chain" id="PRO_5015639711" evidence="12">
    <location>
        <begin position="21"/>
        <end position="792"/>
    </location>
</feature>
<accession>A0A2S6IB46</accession>
<evidence type="ECO:0000256" key="5">
    <source>
        <dbReference type="ARBA" id="ARBA00022729"/>
    </source>
</evidence>
<keyword evidence="5 12" id="KW-0732">Signal</keyword>
<dbReference type="InterPro" id="IPR039426">
    <property type="entry name" value="TonB-dep_rcpt-like"/>
</dbReference>
<dbReference type="InterPro" id="IPR008969">
    <property type="entry name" value="CarboxyPept-like_regulatory"/>
</dbReference>
<dbReference type="Gene3D" id="2.170.130.10">
    <property type="entry name" value="TonB-dependent receptor, plug domain"/>
    <property type="match status" value="1"/>
</dbReference>
<comment type="caution">
    <text evidence="15">The sequence shown here is derived from an EMBL/GenBank/DDBJ whole genome shotgun (WGS) entry which is preliminary data.</text>
</comment>
<organism evidence="15 16">
    <name type="scientific">Neolewinella xylanilytica</name>
    <dbReference type="NCBI Taxonomy" id="1514080"/>
    <lineage>
        <taxon>Bacteria</taxon>
        <taxon>Pseudomonadati</taxon>
        <taxon>Bacteroidota</taxon>
        <taxon>Saprospiria</taxon>
        <taxon>Saprospirales</taxon>
        <taxon>Lewinellaceae</taxon>
        <taxon>Neolewinella</taxon>
    </lineage>
</organism>
<dbReference type="InterPro" id="IPR012910">
    <property type="entry name" value="Plug_dom"/>
</dbReference>
<keyword evidence="4 10" id="KW-0812">Transmembrane</keyword>
<keyword evidence="6 11" id="KW-0798">TonB box</keyword>